<feature type="compositionally biased region" description="Basic and acidic residues" evidence="1">
    <location>
        <begin position="1"/>
        <end position="20"/>
    </location>
</feature>
<gene>
    <name evidence="2" type="ORF">SAMN04490194_4144</name>
</gene>
<name>A0A1H5LR15_9PSED</name>
<proteinExistence type="predicted"/>
<evidence type="ECO:0000256" key="1">
    <source>
        <dbReference type="SAM" id="MobiDB-lite"/>
    </source>
</evidence>
<sequence length="53" mass="5797">MANSMDHDAPPGMDPARDPDGAEPDQPEDWMEPGAEEDVPPPDEPTPLSDDRR</sequence>
<organism evidence="2 3">
    <name type="scientific">Pseudomonas migulae</name>
    <dbReference type="NCBI Taxonomy" id="78543"/>
    <lineage>
        <taxon>Bacteria</taxon>
        <taxon>Pseudomonadati</taxon>
        <taxon>Pseudomonadota</taxon>
        <taxon>Gammaproteobacteria</taxon>
        <taxon>Pseudomonadales</taxon>
        <taxon>Pseudomonadaceae</taxon>
        <taxon>Pseudomonas</taxon>
    </lineage>
</organism>
<reference evidence="2 3" key="1">
    <citation type="submission" date="2016-10" db="EMBL/GenBank/DDBJ databases">
        <authorList>
            <person name="de Groot N.N."/>
        </authorList>
    </citation>
    <scope>NUCLEOTIDE SEQUENCE [LARGE SCALE GENOMIC DNA]</scope>
    <source>
        <strain evidence="2 3">BS3662</strain>
    </source>
</reference>
<evidence type="ECO:0000313" key="3">
    <source>
        <dbReference type="Proteomes" id="UP000198985"/>
    </source>
</evidence>
<dbReference type="AlphaFoldDB" id="A0A1H5LR15"/>
<feature type="region of interest" description="Disordered" evidence="1">
    <location>
        <begin position="1"/>
        <end position="53"/>
    </location>
</feature>
<evidence type="ECO:0000313" key="2">
    <source>
        <dbReference type="EMBL" id="SEE79502.1"/>
    </source>
</evidence>
<feature type="compositionally biased region" description="Acidic residues" evidence="1">
    <location>
        <begin position="21"/>
        <end position="41"/>
    </location>
</feature>
<dbReference type="EMBL" id="FNTY01000002">
    <property type="protein sequence ID" value="SEE79502.1"/>
    <property type="molecule type" value="Genomic_DNA"/>
</dbReference>
<dbReference type="RefSeq" id="WP_159439540.1">
    <property type="nucleotide sequence ID" value="NZ_FNTY01000002.1"/>
</dbReference>
<dbReference type="Proteomes" id="UP000198985">
    <property type="component" value="Unassembled WGS sequence"/>
</dbReference>
<protein>
    <submittedName>
        <fullName evidence="2">Uncharacterized protein</fullName>
    </submittedName>
</protein>
<accession>A0A1H5LR15</accession>